<organism evidence="1 2">
    <name type="scientific">Flavobacterium luminosum</name>
    <dbReference type="NCBI Taxonomy" id="2949086"/>
    <lineage>
        <taxon>Bacteria</taxon>
        <taxon>Pseudomonadati</taxon>
        <taxon>Bacteroidota</taxon>
        <taxon>Flavobacteriia</taxon>
        <taxon>Flavobacteriales</taxon>
        <taxon>Flavobacteriaceae</taxon>
        <taxon>Flavobacterium</taxon>
    </lineage>
</organism>
<dbReference type="EMBL" id="JAMLJM010000005">
    <property type="protein sequence ID" value="MCL9809278.1"/>
    <property type="molecule type" value="Genomic_DNA"/>
</dbReference>
<protein>
    <submittedName>
        <fullName evidence="1">DUF5686 family protein</fullName>
    </submittedName>
</protein>
<name>A0ABT0TQX8_9FLAO</name>
<gene>
    <name evidence="1" type="ORF">NAT50_07885</name>
</gene>
<comment type="caution">
    <text evidence="1">The sequence shown here is derived from an EMBL/GenBank/DDBJ whole genome shotgun (WGS) entry which is preliminary data.</text>
</comment>
<dbReference type="RefSeq" id="WP_250592691.1">
    <property type="nucleotide sequence ID" value="NZ_JAMLJM010000005.1"/>
</dbReference>
<sequence>MIFRKFFFIVFTALIGGSTKIKAQEQTIPAQEIIKKTILLKEGTTVKNFEFTAYNKVIVTANPELIKGKIDSIFITKRRKKTLKKIDSSEYNFKKIISKQHLYQTEKISQYSIVNRQNKEIILATRMAGFKEPIYEYFALHLQPLTGYEKKFTLAEKDFISPISKRGLTQYDYTRLENTILNQRKIIVIAFKPKASNKNNKLSGKLYIDEKQFNLAKLELQSEGIINVKAVHDYQYNEEKQFWLPLKSALTIKKGKNKTPIKIFGQLITFDNTEDLFDPEVKRTVSDYIEIKSKTNYYKLRTDSIKKIFRDGISVEVSEKSTEKREAIWQEHLQDTIDLRSNPTYVSIDSLVEAKRIENKITIGRKIIKGYYPLSFFDFDLRYLFKYNNYEGIRFGLGGVTNEKLSKDYKIEGYLAYGTKDGFFKGMISNVVRLHKKSETWLGVSYKDDVSEIANTNFEIDKKVFKIYDPRPFNISTFYNHETWRGFVESKIIPKTESVFQITQSYIEPKFNYSFENHGKLYTDFRTTLVTASVQWNPFSNYMQTPRGKIEIEKRYPKFTFQFTKSLPGLWRNNFDFGKIDFRFDLQKKFNSNHKILFLAEAQYAFGEVPLTHLYNHSPNNLNKDKILKRITFAGRDSFETMYFNEFFSNKLAFFQLEHQFPKLYISRQLKPVFSLVTRYGIGDLDHKERHKDFAFKTLEKGFMESGFELNQLFKIVGFTAFYRYGPNQLPNFEDNIALKLSVQIDLGFNN</sequence>
<dbReference type="Proteomes" id="UP001317191">
    <property type="component" value="Unassembled WGS sequence"/>
</dbReference>
<accession>A0ABT0TQX8</accession>
<dbReference type="Pfam" id="PF18939">
    <property type="entry name" value="DUF5686"/>
    <property type="match status" value="1"/>
</dbReference>
<evidence type="ECO:0000313" key="1">
    <source>
        <dbReference type="EMBL" id="MCL9809278.1"/>
    </source>
</evidence>
<dbReference type="InterPro" id="IPR043741">
    <property type="entry name" value="DUF5686"/>
</dbReference>
<reference evidence="1 2" key="1">
    <citation type="submission" date="2022-05" db="EMBL/GenBank/DDBJ databases">
        <title>Flavobacterium sp., isolated from activated sludge.</title>
        <authorList>
            <person name="Ran Q."/>
        </authorList>
    </citation>
    <scope>NUCLEOTIDE SEQUENCE [LARGE SCALE GENOMIC DNA]</scope>
    <source>
        <strain evidence="1 2">HXWNR70</strain>
    </source>
</reference>
<keyword evidence="2" id="KW-1185">Reference proteome</keyword>
<proteinExistence type="predicted"/>
<evidence type="ECO:0000313" key="2">
    <source>
        <dbReference type="Proteomes" id="UP001317191"/>
    </source>
</evidence>